<comment type="caution">
    <text evidence="1">The sequence shown here is derived from an EMBL/GenBank/DDBJ whole genome shotgun (WGS) entry which is preliminary data.</text>
</comment>
<name>A0A017RU19_9CLOT</name>
<dbReference type="AlphaFoldDB" id="A0A017RU19"/>
<evidence type="ECO:0000313" key="1">
    <source>
        <dbReference type="EMBL" id="EYE88066.1"/>
    </source>
</evidence>
<dbReference type="EMBL" id="AZQP01000030">
    <property type="protein sequence ID" value="EYE88066.1"/>
    <property type="molecule type" value="Genomic_DNA"/>
</dbReference>
<evidence type="ECO:0000313" key="2">
    <source>
        <dbReference type="Proteomes" id="UP000019681"/>
    </source>
</evidence>
<reference evidence="1 2" key="1">
    <citation type="journal article" date="2014" name="Genome Announc.">
        <title>Draft Genome Sequence of Fervidicella metallireducens Strain AeBT, an Iron-Reducing Thermoanaerobe from the Great Artesian Basin.</title>
        <authorList>
            <person name="Patel B.K."/>
        </authorList>
    </citation>
    <scope>NUCLEOTIDE SEQUENCE [LARGE SCALE GENOMIC DNA]</scope>
    <source>
        <strain evidence="1 2">AeB</strain>
    </source>
</reference>
<keyword evidence="2" id="KW-1185">Reference proteome</keyword>
<proteinExistence type="predicted"/>
<dbReference type="Proteomes" id="UP000019681">
    <property type="component" value="Unassembled WGS sequence"/>
</dbReference>
<gene>
    <name evidence="1" type="ORF">Q428_09980</name>
</gene>
<accession>A0A017RU19</accession>
<organism evidence="1 2">
    <name type="scientific">Fervidicella metallireducens AeB</name>
    <dbReference type="NCBI Taxonomy" id="1403537"/>
    <lineage>
        <taxon>Bacteria</taxon>
        <taxon>Bacillati</taxon>
        <taxon>Bacillota</taxon>
        <taxon>Clostridia</taxon>
        <taxon>Eubacteriales</taxon>
        <taxon>Clostridiaceae</taxon>
        <taxon>Fervidicella</taxon>
    </lineage>
</organism>
<dbReference type="STRING" id="1403537.Q428_09980"/>
<sequence>MYTVHISRKMCNKVYLNYRDGDKNEQYRAFRRCTNGNLTREDMGYIRSFIPKDFHFHVYD</sequence>
<protein>
    <submittedName>
        <fullName evidence="1">Uncharacterized protein</fullName>
    </submittedName>
</protein>